<dbReference type="EMBL" id="JH431783">
    <property type="status" value="NOT_ANNOTATED_CDS"/>
    <property type="molecule type" value="Genomic_DNA"/>
</dbReference>
<feature type="signal peptide" evidence="1">
    <location>
        <begin position="1"/>
        <end position="20"/>
    </location>
</feature>
<sequence>MNQMLRFIIVLTAFYNVICATNEQLEASIKKCKKDNKGYDIQLQIRKWENCVDDSVERFHDSLSSNKKSPYEMLCGNHGMNSCLRNIEDALVRCSEHREIFGFTYNAIYGGLTYLCSDDHDQLANANDVIKECFQGKKSALEACHKDDAMSLNYMIYSKEMC</sequence>
<evidence type="ECO:0000313" key="3">
    <source>
        <dbReference type="Proteomes" id="UP000014500"/>
    </source>
</evidence>
<accession>T1JKE1</accession>
<name>T1JKE1_STRMM</name>
<evidence type="ECO:0000256" key="1">
    <source>
        <dbReference type="SAM" id="SignalP"/>
    </source>
</evidence>
<proteinExistence type="predicted"/>
<dbReference type="AlphaFoldDB" id="T1JKE1"/>
<dbReference type="Proteomes" id="UP000014500">
    <property type="component" value="Unassembled WGS sequence"/>
</dbReference>
<keyword evidence="3" id="KW-1185">Reference proteome</keyword>
<keyword evidence="1" id="KW-0732">Signal</keyword>
<organism evidence="2 3">
    <name type="scientific">Strigamia maritima</name>
    <name type="common">European centipede</name>
    <name type="synonym">Geophilus maritimus</name>
    <dbReference type="NCBI Taxonomy" id="126957"/>
    <lineage>
        <taxon>Eukaryota</taxon>
        <taxon>Metazoa</taxon>
        <taxon>Ecdysozoa</taxon>
        <taxon>Arthropoda</taxon>
        <taxon>Myriapoda</taxon>
        <taxon>Chilopoda</taxon>
        <taxon>Pleurostigmophora</taxon>
        <taxon>Geophilomorpha</taxon>
        <taxon>Linotaeniidae</taxon>
        <taxon>Strigamia</taxon>
    </lineage>
</organism>
<protein>
    <recommendedName>
        <fullName evidence="4">DUF19 domain-containing protein</fullName>
    </recommendedName>
</protein>
<evidence type="ECO:0008006" key="4">
    <source>
        <dbReference type="Google" id="ProtNLM"/>
    </source>
</evidence>
<dbReference type="HOGENOM" id="CLU_1639674_0_0_1"/>
<reference evidence="3" key="1">
    <citation type="submission" date="2011-05" db="EMBL/GenBank/DDBJ databases">
        <authorList>
            <person name="Richards S.R."/>
            <person name="Qu J."/>
            <person name="Jiang H."/>
            <person name="Jhangiani S.N."/>
            <person name="Agravi P."/>
            <person name="Goodspeed R."/>
            <person name="Gross S."/>
            <person name="Mandapat C."/>
            <person name="Jackson L."/>
            <person name="Mathew T."/>
            <person name="Pu L."/>
            <person name="Thornton R."/>
            <person name="Saada N."/>
            <person name="Wilczek-Boney K.B."/>
            <person name="Lee S."/>
            <person name="Kovar C."/>
            <person name="Wu Y."/>
            <person name="Scherer S.E."/>
            <person name="Worley K.C."/>
            <person name="Muzny D.M."/>
            <person name="Gibbs R."/>
        </authorList>
    </citation>
    <scope>NUCLEOTIDE SEQUENCE</scope>
    <source>
        <strain evidence="3">Brora</strain>
    </source>
</reference>
<reference evidence="2" key="2">
    <citation type="submission" date="2015-02" db="UniProtKB">
        <authorList>
            <consortium name="EnsemblMetazoa"/>
        </authorList>
    </citation>
    <scope>IDENTIFICATION</scope>
</reference>
<feature type="chain" id="PRO_5004590615" description="DUF19 domain-containing protein" evidence="1">
    <location>
        <begin position="21"/>
        <end position="162"/>
    </location>
</feature>
<dbReference type="EnsemblMetazoa" id="SMAR014321-RA">
    <property type="protein sequence ID" value="SMAR014321-PA"/>
    <property type="gene ID" value="SMAR014321"/>
</dbReference>
<evidence type="ECO:0000313" key="2">
    <source>
        <dbReference type="EnsemblMetazoa" id="SMAR014321-PA"/>
    </source>
</evidence>